<dbReference type="InterPro" id="IPR036409">
    <property type="entry name" value="Aldolase_II/adducin_N_sf"/>
</dbReference>
<evidence type="ECO:0000256" key="6">
    <source>
        <dbReference type="ARBA" id="ARBA00022833"/>
    </source>
</evidence>
<proteinExistence type="inferred from homology"/>
<reference evidence="10 11" key="1">
    <citation type="submission" date="2017-01" db="EMBL/GenBank/DDBJ databases">
        <authorList>
            <person name="Erauso G."/>
        </authorList>
    </citation>
    <scope>NUCLEOTIDE SEQUENCE [LARGE SCALE GENOMIC DNA]</scope>
    <source>
        <strain evidence="10">MESINF1</strain>
    </source>
</reference>
<evidence type="ECO:0000256" key="4">
    <source>
        <dbReference type="ARBA" id="ARBA00013186"/>
    </source>
</evidence>
<keyword evidence="11" id="KW-1185">Reference proteome</keyword>
<dbReference type="GO" id="GO:0005829">
    <property type="term" value="C:cytosol"/>
    <property type="evidence" value="ECO:0007669"/>
    <property type="project" value="TreeGrafter"/>
</dbReference>
<evidence type="ECO:0000256" key="8">
    <source>
        <dbReference type="ARBA" id="ARBA00023277"/>
    </source>
</evidence>
<dbReference type="SMART" id="SM01007">
    <property type="entry name" value="Aldolase_II"/>
    <property type="match status" value="1"/>
</dbReference>
<dbReference type="GO" id="GO:0008742">
    <property type="term" value="F:L-ribulose-phosphate 4-epimerase activity"/>
    <property type="evidence" value="ECO:0007669"/>
    <property type="project" value="UniProtKB-EC"/>
</dbReference>
<keyword evidence="7 10" id="KW-0413">Isomerase</keyword>
<dbReference type="EC" id="5.1.3.4" evidence="4"/>
<dbReference type="GO" id="GO:0046872">
    <property type="term" value="F:metal ion binding"/>
    <property type="evidence" value="ECO:0007669"/>
    <property type="project" value="UniProtKB-KW"/>
</dbReference>
<dbReference type="InterPro" id="IPR001303">
    <property type="entry name" value="Aldolase_II/adducin_N"/>
</dbReference>
<dbReference type="EMBL" id="LS974202">
    <property type="protein sequence ID" value="SSC12912.1"/>
    <property type="molecule type" value="Genomic_DNA"/>
</dbReference>
<dbReference type="GO" id="GO:0016832">
    <property type="term" value="F:aldehyde-lyase activity"/>
    <property type="evidence" value="ECO:0007669"/>
    <property type="project" value="TreeGrafter"/>
</dbReference>
<dbReference type="RefSeq" id="WP_169699131.1">
    <property type="nucleotide sequence ID" value="NZ_LS974202.1"/>
</dbReference>
<evidence type="ECO:0000259" key="9">
    <source>
        <dbReference type="SMART" id="SM01007"/>
    </source>
</evidence>
<comment type="cofactor">
    <cofactor evidence="2">
        <name>Zn(2+)</name>
        <dbReference type="ChEBI" id="CHEBI:29105"/>
    </cofactor>
</comment>
<dbReference type="Pfam" id="PF00596">
    <property type="entry name" value="Aldolase_II"/>
    <property type="match status" value="1"/>
</dbReference>
<dbReference type="NCBIfam" id="NF006047">
    <property type="entry name" value="PRK08193.1"/>
    <property type="match status" value="1"/>
</dbReference>
<organism evidence="10 11">
    <name type="scientific">Mesotoga infera</name>
    <dbReference type="NCBI Taxonomy" id="1236046"/>
    <lineage>
        <taxon>Bacteria</taxon>
        <taxon>Thermotogati</taxon>
        <taxon>Thermotogota</taxon>
        <taxon>Thermotogae</taxon>
        <taxon>Kosmotogales</taxon>
        <taxon>Kosmotogaceae</taxon>
        <taxon>Mesotoga</taxon>
    </lineage>
</organism>
<dbReference type="Proteomes" id="UP000250796">
    <property type="component" value="Chromosome MESINF"/>
</dbReference>
<comment type="similarity">
    <text evidence="3">Belongs to the aldolase class II family. AraD/FucA subfamily.</text>
</comment>
<sequence length="235" mass="26053">MLEALKEKVFRANIRLVEAGLVILTWGNASGIDRSKGLVVIKPSGVGYGELSPEKMVVVDLNGNVLEGKLRPSSDTPTHIVLYRNFEGVNGIVHTHSTWATAWAQSKLPIPSLGTTHADHFHNEIPCTRFLSEEETEENYEMNTGRAIVETFARRDYLSTPGVLVAGHAPFTWGKSVDDAVNNSIVLEEVAKMAFLTKMLKSDVETLPVYIIDKHYSRKHGKNAYYGQKETLGND</sequence>
<protein>
    <recommendedName>
        <fullName evidence="4">L-ribulose-5-phosphate 4-epimerase</fullName>
        <ecNumber evidence="4">5.1.3.4</ecNumber>
    </recommendedName>
</protein>
<evidence type="ECO:0000313" key="11">
    <source>
        <dbReference type="Proteomes" id="UP000250796"/>
    </source>
</evidence>
<evidence type="ECO:0000256" key="2">
    <source>
        <dbReference type="ARBA" id="ARBA00001947"/>
    </source>
</evidence>
<feature type="domain" description="Class II aldolase/adducin N-terminal" evidence="9">
    <location>
        <begin position="7"/>
        <end position="195"/>
    </location>
</feature>
<dbReference type="AlphaFoldDB" id="A0A7Z7LGA6"/>
<gene>
    <name evidence="10" type="primary">ulaF</name>
    <name evidence="10" type="ORF">MESINF_1468</name>
</gene>
<dbReference type="Gene3D" id="3.40.225.10">
    <property type="entry name" value="Class II aldolase/adducin N-terminal domain"/>
    <property type="match status" value="1"/>
</dbReference>
<dbReference type="GO" id="GO:0019323">
    <property type="term" value="P:pentose catabolic process"/>
    <property type="evidence" value="ECO:0007669"/>
    <property type="project" value="TreeGrafter"/>
</dbReference>
<dbReference type="FunFam" id="3.40.225.10:FF:000001">
    <property type="entry name" value="L-ribulose-5-phosphate 4-epimerase UlaF"/>
    <property type="match status" value="1"/>
</dbReference>
<evidence type="ECO:0000256" key="1">
    <source>
        <dbReference type="ARBA" id="ARBA00001726"/>
    </source>
</evidence>
<dbReference type="InterPro" id="IPR050197">
    <property type="entry name" value="Aldolase_class_II_sugar_metab"/>
</dbReference>
<accession>A0A7Z7LGA6</accession>
<dbReference type="PANTHER" id="PTHR22789">
    <property type="entry name" value="FUCULOSE PHOSPHATE ALDOLASE"/>
    <property type="match status" value="1"/>
</dbReference>
<name>A0A7Z7LGA6_9BACT</name>
<evidence type="ECO:0000313" key="10">
    <source>
        <dbReference type="EMBL" id="SSC12912.1"/>
    </source>
</evidence>
<dbReference type="PANTHER" id="PTHR22789:SF8">
    <property type="entry name" value="L-RIBULOSE-5-PHOSPHATE 4-EPIMERASE SGBE"/>
    <property type="match status" value="1"/>
</dbReference>
<evidence type="ECO:0000256" key="7">
    <source>
        <dbReference type="ARBA" id="ARBA00023235"/>
    </source>
</evidence>
<dbReference type="NCBIfam" id="NF009003">
    <property type="entry name" value="PRK12348.1"/>
    <property type="match status" value="1"/>
</dbReference>
<dbReference type="KEGG" id="minf:MESINF_1468"/>
<evidence type="ECO:0000256" key="5">
    <source>
        <dbReference type="ARBA" id="ARBA00022723"/>
    </source>
</evidence>
<dbReference type="SUPFAM" id="SSF53639">
    <property type="entry name" value="AraD/HMP-PK domain-like"/>
    <property type="match status" value="1"/>
</dbReference>
<keyword evidence="5" id="KW-0479">Metal-binding</keyword>
<evidence type="ECO:0000256" key="3">
    <source>
        <dbReference type="ARBA" id="ARBA00010037"/>
    </source>
</evidence>
<keyword evidence="8" id="KW-0119">Carbohydrate metabolism</keyword>
<comment type="catalytic activity">
    <reaction evidence="1">
        <text>L-ribulose 5-phosphate = D-xylulose 5-phosphate</text>
        <dbReference type="Rhea" id="RHEA:22368"/>
        <dbReference type="ChEBI" id="CHEBI:57737"/>
        <dbReference type="ChEBI" id="CHEBI:58226"/>
        <dbReference type="EC" id="5.1.3.4"/>
    </reaction>
</comment>
<keyword evidence="6" id="KW-0862">Zinc</keyword>